<sequence length="977" mass="110076">MRFKKPLGSQQSPSSSSKKKRIRRKPKTNLSLGQAKPSVGVQNTPPAVKPEMWMKFGTPEVPSIEGYYRTHEGLSLHGRLQPLLNYPIEVLANCRRFRYSGGSIEGSGKGILNVQPPPRTPGLSNHEFYALWAEDHLKYVASSLRTTGMTPPVRRYLRNKEVLEFMRATWDALLVGYQQERAWCLTRYKHYSPLNSRRLQGVNRFRNQLVYHPLEAAHRLKTCAQACRAWYYGGPKPTGRLLVFEEKMPAMLASYIARALPPAPKDKQGLEDLLSRLTSEPNPEPAYWRPFLKSYVSRWGTPSGPRELFTMPSANAALGFPRSVGGHVTGVQHLVLLGYAIKKTRSRAGHPTIGMDPDGSYLELLSDALHPSSNKGGVDGLEKLFRQPWDELEKQLPGCGEFLQDYLKIAVEYVMENITYVPILPIVAEEKGLKTRFPTCSLTAVNLVQQILRRVADHVMIRDPRFSEALGGDLRMDMRGEDGPWDSQDATAATDYHPEWLTRGFYEELANRYSSLAPYRRWFSKLFGPKKILTCDPTLCEPVSLLTHYPKAPLLDDHPAEMFHGVRVKKMGPGLTGLGHAEDILLYWNDWLDDLNGLPGTITTTGQMMGDPTSFPPLMLVTLCSAEQTLEVYPYTPKERRRWYRGLNRTDAKLRGIGDDAVLARWTRARRTLYYTKLEELSVKVSWKKCFYHPSRGIIAEIPLQNGFEVPFWPTSVLVAPPGGSKGHVTWVSQPTAFGGDPSRPTRRIPKFFWKLSPYYYTWMLAQRLGLPLGAPEAYGGIGLAISPKRASLRHVQWLSYLSQRPKEELIIGLGLAPLGASGQSLLDKSAADWVKKVLSADSQWRSEGLELLSNCALTDSAERRISLKEGYRQSVSRVRSVEFYFRAPPGSLDPSAPSVRMASQRFGRKVGSTFVLGSNMKYDSTIRDVERKIQIFFSTSGGFLPDPWAKPSSVYGLERSTEVKVRWKAPWIQGLG</sequence>
<name>A0A7H0RR10_9VIRU</name>
<organism evidence="2">
    <name type="scientific">Downy mildew lesion associated orfanplasmovirus 2</name>
    <dbReference type="NCBI Taxonomy" id="2770125"/>
    <lineage>
        <taxon>Viruses</taxon>
        <taxon>Riboviria</taxon>
    </lineage>
</organism>
<feature type="region of interest" description="Disordered" evidence="1">
    <location>
        <begin position="1"/>
        <end position="46"/>
    </location>
</feature>
<feature type="compositionally biased region" description="Basic residues" evidence="1">
    <location>
        <begin position="17"/>
        <end position="27"/>
    </location>
</feature>
<feature type="compositionally biased region" description="Low complexity" evidence="1">
    <location>
        <begin position="1"/>
        <end position="16"/>
    </location>
</feature>
<evidence type="ECO:0000256" key="1">
    <source>
        <dbReference type="SAM" id="MobiDB-lite"/>
    </source>
</evidence>
<evidence type="ECO:0000313" key="2">
    <source>
        <dbReference type="EMBL" id="QNQ74064.1"/>
    </source>
</evidence>
<accession>A0A7H0RR10</accession>
<proteinExistence type="predicted"/>
<protein>
    <submittedName>
        <fullName evidence="2">RdRp</fullName>
    </submittedName>
</protein>
<reference evidence="2" key="1">
    <citation type="journal article" date="2020" name="Virus Evol.">
        <title>Analysis of the virome associated to grapevine downy mildew lesions reveals new mycovirus lineages.</title>
        <authorList>
            <person name="Chiapello M."/>
            <person name="Rodriguez-Romero J."/>
            <person name="Ayllon M.A."/>
            <person name="Turina M."/>
        </authorList>
    </citation>
    <scope>NUCLEOTIDE SEQUENCE</scope>
    <source>
        <strain evidence="2">DMS3_DN24671</strain>
    </source>
</reference>
<dbReference type="EMBL" id="MT338025">
    <property type="protein sequence ID" value="QNQ74064.1"/>
    <property type="molecule type" value="Genomic_RNA"/>
</dbReference>